<dbReference type="EC" id="2.5.1.129" evidence="1"/>
<dbReference type="HAMAP" id="MF_01984">
    <property type="entry name" value="ubiX_pad"/>
    <property type="match status" value="1"/>
</dbReference>
<dbReference type="InterPro" id="IPR003382">
    <property type="entry name" value="Flavoprotein"/>
</dbReference>
<accession>A0ABS6CZW5</accession>
<keyword evidence="1" id="KW-0285">Flavoprotein</keyword>
<sequence length="190" mass="21236">MEKKRIIVGATGASGLPILTECLKLIRRQPEYESWLIMSESAKLTLLQETDYTVEEISALADEVLKEDEIGAGPASGSFCTEGMLIVPCSMKTIAGIHSGFAQNLILRAADVTIKEQRPLILAARETPLSPIHLRNLHELSMLPRVRIIPPMMTFYHRPDSIEDMIVHIAAKLLEPFGIEVKEYQRWTGI</sequence>
<evidence type="ECO:0000259" key="2">
    <source>
        <dbReference type="Pfam" id="PF02441"/>
    </source>
</evidence>
<evidence type="ECO:0000313" key="3">
    <source>
        <dbReference type="EMBL" id="MBU3874858.1"/>
    </source>
</evidence>
<feature type="binding site" evidence="1">
    <location>
        <position position="39"/>
    </location>
    <ligand>
        <name>FMN</name>
        <dbReference type="ChEBI" id="CHEBI:58210"/>
    </ligand>
</feature>
<feature type="binding site" evidence="1">
    <location>
        <begin position="12"/>
        <end position="14"/>
    </location>
    <ligand>
        <name>FMN</name>
        <dbReference type="ChEBI" id="CHEBI:58210"/>
    </ligand>
</feature>
<evidence type="ECO:0000256" key="1">
    <source>
        <dbReference type="HAMAP-Rule" id="MF_01984"/>
    </source>
</evidence>
<keyword evidence="4" id="KW-1185">Reference proteome</keyword>
<dbReference type="InterPro" id="IPR004507">
    <property type="entry name" value="UbiX-like"/>
</dbReference>
<feature type="binding site" evidence="1">
    <location>
        <position position="172"/>
    </location>
    <ligand>
        <name>dimethylallyl phosphate</name>
        <dbReference type="ChEBI" id="CHEBI:88052"/>
    </ligand>
</feature>
<dbReference type="GO" id="GO:0106141">
    <property type="term" value="F:flavin prenyltransferase activity"/>
    <property type="evidence" value="ECO:0007669"/>
    <property type="project" value="UniProtKB-EC"/>
</dbReference>
<feature type="domain" description="Flavoprotein" evidence="2">
    <location>
        <begin position="4"/>
        <end position="175"/>
    </location>
</feature>
<dbReference type="Proteomes" id="UP000723714">
    <property type="component" value="Unassembled WGS sequence"/>
</dbReference>
<dbReference type="RefSeq" id="WP_216239434.1">
    <property type="nucleotide sequence ID" value="NZ_JABACJ020000002.1"/>
</dbReference>
<comment type="catalytic activity">
    <reaction evidence="1">
        <text>dimethylallyl phosphate + FMNH2 = prenylated FMNH2 + phosphate</text>
        <dbReference type="Rhea" id="RHEA:37743"/>
        <dbReference type="ChEBI" id="CHEBI:43474"/>
        <dbReference type="ChEBI" id="CHEBI:57618"/>
        <dbReference type="ChEBI" id="CHEBI:87467"/>
        <dbReference type="ChEBI" id="CHEBI:88052"/>
        <dbReference type="EC" id="2.5.1.129"/>
    </reaction>
</comment>
<protein>
    <recommendedName>
        <fullName evidence="1">Flavin prenyltransferase UbiX</fullName>
        <ecNumber evidence="1">2.5.1.129</ecNumber>
    </recommendedName>
</protein>
<keyword evidence="1" id="KW-0288">FMN</keyword>
<gene>
    <name evidence="1" type="primary">ubiX</name>
    <name evidence="3" type="ORF">HGO97_003395</name>
</gene>
<dbReference type="NCBIfam" id="NF004685">
    <property type="entry name" value="PRK06029.1"/>
    <property type="match status" value="1"/>
</dbReference>
<comment type="caution">
    <text evidence="1">Lacks conserved residue(s) required for the propagation of feature annotation.</text>
</comment>
<comment type="caution">
    <text evidence="3">The sequence shown here is derived from an EMBL/GenBank/DDBJ whole genome shotgun (WGS) entry which is preliminary data.</text>
</comment>
<evidence type="ECO:0000313" key="4">
    <source>
        <dbReference type="Proteomes" id="UP000723714"/>
    </source>
</evidence>
<keyword evidence="1 3" id="KW-0808">Transferase</keyword>
<name>A0ABS6CZW5_9FIRM</name>
<reference evidence="3 4" key="1">
    <citation type="submission" date="2021-06" db="EMBL/GenBank/DDBJ databases">
        <title>Faecalicatena sp. nov. isolated from porcine feces.</title>
        <authorList>
            <person name="Oh B.S."/>
            <person name="Lee J.H."/>
        </authorList>
    </citation>
    <scope>NUCLEOTIDE SEQUENCE [LARGE SCALE GENOMIC DNA]</scope>
    <source>
        <strain evidence="3 4">AGMB00832</strain>
    </source>
</reference>
<comment type="function">
    <text evidence="1">Flavin prenyltransferase that catalyzes the synthesis of the prenylated FMN cofactor (prenyl-FMN) for 4-hydroxy-3-polyprenylbenzoic acid decarboxylase UbiD. The prenyltransferase is metal-independent and links a dimethylallyl moiety from dimethylallyl monophosphate (DMAP) to the flavin N5 and C6 atoms of FMN.</text>
</comment>
<feature type="binding site" evidence="1">
    <location>
        <position position="125"/>
    </location>
    <ligand>
        <name>FMN</name>
        <dbReference type="ChEBI" id="CHEBI:58210"/>
    </ligand>
</feature>
<dbReference type="EMBL" id="JABACJ020000002">
    <property type="protein sequence ID" value="MBU3874858.1"/>
    <property type="molecule type" value="Genomic_DNA"/>
</dbReference>
<feature type="binding site" evidence="1">
    <location>
        <position position="156"/>
    </location>
    <ligand>
        <name>dimethylallyl phosphate</name>
        <dbReference type="ChEBI" id="CHEBI:88052"/>
    </ligand>
</feature>
<keyword evidence="1" id="KW-0637">Prenyltransferase</keyword>
<dbReference type="Pfam" id="PF02441">
    <property type="entry name" value="Flavoprotein"/>
    <property type="match status" value="1"/>
</dbReference>
<organism evidence="3 4">
    <name type="scientific">Faecalicatena faecalis</name>
    <dbReference type="NCBI Taxonomy" id="2726362"/>
    <lineage>
        <taxon>Bacteria</taxon>
        <taxon>Bacillati</taxon>
        <taxon>Bacillota</taxon>
        <taxon>Clostridia</taxon>
        <taxon>Lachnospirales</taxon>
        <taxon>Lachnospiraceae</taxon>
        <taxon>Faecalicatena</taxon>
    </lineage>
</organism>
<proteinExistence type="inferred from homology"/>
<dbReference type="NCBIfam" id="TIGR00421">
    <property type="entry name" value="ubiX_pad"/>
    <property type="match status" value="1"/>
</dbReference>
<feature type="binding site" evidence="1">
    <location>
        <begin position="90"/>
        <end position="93"/>
    </location>
    <ligand>
        <name>FMN</name>
        <dbReference type="ChEBI" id="CHEBI:58210"/>
    </ligand>
</feature>
<comment type="similarity">
    <text evidence="1">Belongs to the UbiX/PAD1 family.</text>
</comment>